<evidence type="ECO:0000313" key="3">
    <source>
        <dbReference type="EMBL" id="KAF0979020.1"/>
    </source>
</evidence>
<dbReference type="GO" id="GO:0005929">
    <property type="term" value="C:cilium"/>
    <property type="evidence" value="ECO:0007669"/>
    <property type="project" value="TreeGrafter"/>
</dbReference>
<feature type="region of interest" description="Disordered" evidence="2">
    <location>
        <begin position="1"/>
        <end position="24"/>
    </location>
</feature>
<dbReference type="OrthoDB" id="444379at2759"/>
<accession>A0A6A5BZM8</accession>
<organism evidence="3 4">
    <name type="scientific">Naegleria fowleri</name>
    <name type="common">Brain eating amoeba</name>
    <dbReference type="NCBI Taxonomy" id="5763"/>
    <lineage>
        <taxon>Eukaryota</taxon>
        <taxon>Discoba</taxon>
        <taxon>Heterolobosea</taxon>
        <taxon>Tetramitia</taxon>
        <taxon>Eutetramitia</taxon>
        <taxon>Vahlkampfiidae</taxon>
        <taxon>Naegleria</taxon>
    </lineage>
</organism>
<keyword evidence="4" id="KW-1185">Reference proteome</keyword>
<comment type="caution">
    <text evidence="3">The sequence shown here is derived from an EMBL/GenBank/DDBJ whole genome shotgun (WGS) entry which is preliminary data.</text>
</comment>
<sequence length="589" mass="68792">MSTRPLMSRGQLFTGSQGTAGGTASRRIGTAARAGMQTGGVGVGLNTDITVEDRPVTREGMFGMKTGNTTQKRQVQSASYYLGELHAKISMLTEELERLRNEGRKLQQDRVQSEVLIKKENDLKEELALLSNKARDLNVSVEKLQQFDAINAQDREPLEKLKAQYEKFKAENEKLKESNNEIFRKRNNCEEAIREIEQKIQDFNDDLEDKLNVDLSKKNLFLSLKEERNELEDTLNSMERQLQELNDYLMGDGGSVLSNDPQKQKYYEKLQEKRALEKRKQDVQNKLSGGTVSDEEKNHLMLQMKNDKQDTLRITEAIKQCKTLVNSEKDKLKQLQDQLDSHKGEKSKSYAEFKNKDAVLTKYMANFDTDKNKELKEIADHQEIIVKLLDHISNNMGDQENLPTQTKLEEMKDDLAFKQDQKNISLSTLERLKLDLKQRREELEKVNNLEQKITQDMKRMDESMREMKQSLETYNNIELLKRQYERQKSELVENREQLKLLKENLKTEMHLLSRHNTTLERKIKTNDIYTILNDLEQKIRVYEQNNFLLNDYITQKGAESDYTDVKYNTMKLVHDVIEMVKEDSKQSYF</sequence>
<dbReference type="GeneID" id="68109308"/>
<dbReference type="GO" id="GO:0048487">
    <property type="term" value="F:beta-tubulin binding"/>
    <property type="evidence" value="ECO:0007669"/>
    <property type="project" value="InterPro"/>
</dbReference>
<feature type="compositionally biased region" description="Low complexity" evidence="2">
    <location>
        <begin position="14"/>
        <end position="24"/>
    </location>
</feature>
<reference evidence="3 4" key="1">
    <citation type="journal article" date="2019" name="Sci. Rep.">
        <title>Nanopore sequencing improves the draft genome of the human pathogenic amoeba Naegleria fowleri.</title>
        <authorList>
            <person name="Liechti N."/>
            <person name="Schurch N."/>
            <person name="Bruggmann R."/>
            <person name="Wittwer M."/>
        </authorList>
    </citation>
    <scope>NUCLEOTIDE SEQUENCE [LARGE SCALE GENOMIC DNA]</scope>
    <source>
        <strain evidence="3 4">ATCC 30894</strain>
    </source>
</reference>
<evidence type="ECO:0000313" key="4">
    <source>
        <dbReference type="Proteomes" id="UP000444721"/>
    </source>
</evidence>
<dbReference type="InterPro" id="IPR029602">
    <property type="entry name" value="IFT74"/>
</dbReference>
<evidence type="ECO:0008006" key="5">
    <source>
        <dbReference type="Google" id="ProtNLM"/>
    </source>
</evidence>
<gene>
    <name evidence="3" type="ORF">FDP41_002090</name>
</gene>
<dbReference type="VEuPathDB" id="AmoebaDB:NF0057730"/>
<dbReference type="PANTHER" id="PTHR31432">
    <property type="entry name" value="INTRAFLAGELLAR TRANSPORT PROTEIN 74 HOMOLOG"/>
    <property type="match status" value="1"/>
</dbReference>
<dbReference type="EMBL" id="VFQX01000028">
    <property type="protein sequence ID" value="KAF0979020.1"/>
    <property type="molecule type" value="Genomic_DNA"/>
</dbReference>
<feature type="coiled-coil region" evidence="1">
    <location>
        <begin position="426"/>
        <end position="522"/>
    </location>
</feature>
<dbReference type="GO" id="GO:0030992">
    <property type="term" value="C:intraciliary transport particle B"/>
    <property type="evidence" value="ECO:0007669"/>
    <property type="project" value="InterPro"/>
</dbReference>
<dbReference type="OMA" id="RYWEELM"/>
<dbReference type="Proteomes" id="UP000444721">
    <property type="component" value="Unassembled WGS sequence"/>
</dbReference>
<name>A0A6A5BZM8_NAEFO</name>
<dbReference type="PANTHER" id="PTHR31432:SF0">
    <property type="entry name" value="INTRAFLAGELLAR TRANSPORT PROTEIN 74 HOMOLOG"/>
    <property type="match status" value="1"/>
</dbReference>
<protein>
    <recommendedName>
        <fullName evidence="5">Intraflagellar transport protein 74 homolog</fullName>
    </recommendedName>
</protein>
<dbReference type="VEuPathDB" id="AmoebaDB:NfTy_034310"/>
<proteinExistence type="predicted"/>
<dbReference type="AlphaFoldDB" id="A0A6A5BZM8"/>
<evidence type="ECO:0000256" key="2">
    <source>
        <dbReference type="SAM" id="MobiDB-lite"/>
    </source>
</evidence>
<dbReference type="RefSeq" id="XP_044563733.1">
    <property type="nucleotide sequence ID" value="XM_044705247.1"/>
</dbReference>
<dbReference type="GO" id="GO:0035735">
    <property type="term" value="P:intraciliary transport involved in cilium assembly"/>
    <property type="evidence" value="ECO:0007669"/>
    <property type="project" value="TreeGrafter"/>
</dbReference>
<dbReference type="VEuPathDB" id="AmoebaDB:FDP41_002090"/>
<keyword evidence="1" id="KW-0175">Coiled coil</keyword>
<feature type="coiled-coil region" evidence="1">
    <location>
        <begin position="82"/>
        <end position="286"/>
    </location>
</feature>
<feature type="coiled-coil region" evidence="1">
    <location>
        <begin position="318"/>
        <end position="352"/>
    </location>
</feature>
<evidence type="ECO:0000256" key="1">
    <source>
        <dbReference type="SAM" id="Coils"/>
    </source>
</evidence>